<keyword evidence="1" id="KW-0472">Membrane</keyword>
<dbReference type="Proteomes" id="UP000307140">
    <property type="component" value="Unassembled WGS sequence"/>
</dbReference>
<gene>
    <name evidence="2" type="ORF">FDT66_00145</name>
</gene>
<accession>A0A5S3NF83</accession>
<dbReference type="AlphaFoldDB" id="A0A5S3NF83"/>
<proteinExistence type="predicted"/>
<organism evidence="2 3">
    <name type="scientific">Polaribacter aestuariivivens</name>
    <dbReference type="NCBI Taxonomy" id="2304626"/>
    <lineage>
        <taxon>Bacteria</taxon>
        <taxon>Pseudomonadati</taxon>
        <taxon>Bacteroidota</taxon>
        <taxon>Flavobacteriia</taxon>
        <taxon>Flavobacteriales</taxon>
        <taxon>Flavobacteriaceae</taxon>
    </lineage>
</organism>
<feature type="transmembrane region" description="Helical" evidence="1">
    <location>
        <begin position="83"/>
        <end position="102"/>
    </location>
</feature>
<evidence type="ECO:0000313" key="3">
    <source>
        <dbReference type="Proteomes" id="UP000307140"/>
    </source>
</evidence>
<dbReference type="RefSeq" id="WP_138534130.1">
    <property type="nucleotide sequence ID" value="NZ_VANR01000001.1"/>
</dbReference>
<keyword evidence="3" id="KW-1185">Reference proteome</keyword>
<feature type="transmembrane region" description="Helical" evidence="1">
    <location>
        <begin position="149"/>
        <end position="167"/>
    </location>
</feature>
<feature type="transmembrane region" description="Helical" evidence="1">
    <location>
        <begin position="122"/>
        <end position="143"/>
    </location>
</feature>
<keyword evidence="1" id="KW-0812">Transmembrane</keyword>
<keyword evidence="1" id="KW-1133">Transmembrane helix</keyword>
<reference evidence="2 3" key="1">
    <citation type="submission" date="2019-05" db="EMBL/GenBank/DDBJ databases">
        <title>Polaribacter aestuariivivens sp. nov., isolated from a tidal flat.</title>
        <authorList>
            <person name="Yoon J.-H."/>
        </authorList>
    </citation>
    <scope>NUCLEOTIDE SEQUENCE [LARGE SCALE GENOMIC DNA]</scope>
    <source>
        <strain evidence="2 3">DBTF-3</strain>
    </source>
</reference>
<evidence type="ECO:0000256" key="1">
    <source>
        <dbReference type="SAM" id="Phobius"/>
    </source>
</evidence>
<feature type="transmembrane region" description="Helical" evidence="1">
    <location>
        <begin position="179"/>
        <end position="204"/>
    </location>
</feature>
<dbReference type="EMBL" id="VANR01000001">
    <property type="protein sequence ID" value="TMM31916.1"/>
    <property type="molecule type" value="Genomic_DNA"/>
</dbReference>
<evidence type="ECO:0000313" key="2">
    <source>
        <dbReference type="EMBL" id="TMM31916.1"/>
    </source>
</evidence>
<name>A0A5S3NF83_9FLAO</name>
<sequence>MKFSNYLTKSWEIQDWLASHSHNLNFLEEEKEIKNFIRNTEYGFSEQERNLRLEKAKKTTKIVNIISILITVVVIFFKDFFNISIAILLFVPLIILVIVLSFKGLIKYGDKEGGESTIYPSIFWGFSAPIFLMFLLILFTIDILNTKNLWLPLILTSIFIFILCIYGSKEYIIKNIKSYGKIIMLLVLTTMYSFCIIMSFNSYFDESKVKSYNSILLEKRVSKGKSTNYYFKLYNKSLSKQVEEYNVSNSLFKRKNIGDSITILVKEGKLKIPYYKIE</sequence>
<dbReference type="OrthoDB" id="5936019at2"/>
<comment type="caution">
    <text evidence="2">The sequence shown here is derived from an EMBL/GenBank/DDBJ whole genome shotgun (WGS) entry which is preliminary data.</text>
</comment>
<protein>
    <submittedName>
        <fullName evidence="2">Uncharacterized protein</fullName>
    </submittedName>
</protein>